<feature type="region of interest" description="Disordered" evidence="2">
    <location>
        <begin position="369"/>
        <end position="392"/>
    </location>
</feature>
<comment type="caution">
    <text evidence="3">The sequence shown here is derived from an EMBL/GenBank/DDBJ whole genome shotgun (WGS) entry which is preliminary data.</text>
</comment>
<protein>
    <recommendedName>
        <fullName evidence="5">DUF2130 domain-containing protein</fullName>
    </recommendedName>
</protein>
<evidence type="ECO:0000313" key="4">
    <source>
        <dbReference type="Proteomes" id="UP000318711"/>
    </source>
</evidence>
<dbReference type="Pfam" id="PF09903">
    <property type="entry name" value="DUF2130"/>
    <property type="match status" value="1"/>
</dbReference>
<evidence type="ECO:0000313" key="3">
    <source>
        <dbReference type="EMBL" id="TSC97078.1"/>
    </source>
</evidence>
<gene>
    <name evidence="3" type="ORF">CEN88_196</name>
</gene>
<evidence type="ECO:0008006" key="5">
    <source>
        <dbReference type="Google" id="ProtNLM"/>
    </source>
</evidence>
<evidence type="ECO:0000256" key="1">
    <source>
        <dbReference type="SAM" id="Coils"/>
    </source>
</evidence>
<name>A0A554LW45_9BACT</name>
<dbReference type="EMBL" id="VMGL01000017">
    <property type="protein sequence ID" value="TSC97078.1"/>
    <property type="molecule type" value="Genomic_DNA"/>
</dbReference>
<dbReference type="Proteomes" id="UP000318711">
    <property type="component" value="Unassembled WGS sequence"/>
</dbReference>
<evidence type="ECO:0000256" key="2">
    <source>
        <dbReference type="SAM" id="MobiDB-lite"/>
    </source>
</evidence>
<feature type="coiled-coil region" evidence="1">
    <location>
        <begin position="34"/>
        <end position="156"/>
    </location>
</feature>
<accession>A0A554LW45</accession>
<sequence>MIIKNMATKIKCPNCGQEVEISEALTEHLRGELKVQMEEAIKQSEEKARQKFAEEMELRLKNQANELTEQKERNQKLTEQLLELNKTLRQLKEKDDSRELEMQKQLLAEKEKIKEEVNKQTGEEFRLRDLEKEKKIKDMEKLVEELKRKAQQGSQQTQGEVLELDIEQELKSQFPNDQIEEVRKGTRGADVIQIVKTPMGNIAGKILWEVKRTKNWEDKWVDKLKADQRLEGAELAGIITQTMPKDFDKDIINIKKVWVCIPRHFINLVALLREQLLAVARQKAVSAQSSGAAQELFDYITSHQFNHQLEAIIESYLGMQEQVIKERMAFEKQWKHREMQLEKMYKSLFNIYGGITGAAGSSLPPVKNLELLEEGDDEKKKKENQAGQLPLA</sequence>
<dbReference type="AlphaFoldDB" id="A0A554LW45"/>
<keyword evidence="1" id="KW-0175">Coiled coil</keyword>
<reference evidence="3 4" key="1">
    <citation type="submission" date="2017-07" db="EMBL/GenBank/DDBJ databases">
        <title>Mechanisms for carbon and nitrogen cycling indicate functional differentiation within the Candidate Phyla Radiation.</title>
        <authorList>
            <person name="Danczak R.E."/>
            <person name="Johnston M.D."/>
            <person name="Kenah C."/>
            <person name="Slattery M."/>
            <person name="Wrighton K.C."/>
            <person name="Wilkins M.J."/>
        </authorList>
    </citation>
    <scope>NUCLEOTIDE SEQUENCE [LARGE SCALE GENOMIC DNA]</scope>
    <source>
        <strain evidence="3">Licking1014_2</strain>
    </source>
</reference>
<dbReference type="InterPro" id="IPR019219">
    <property type="entry name" value="DUF2130"/>
</dbReference>
<organism evidence="3 4">
    <name type="scientific">Candidatus Berkelbacteria bacterium Licking1014_2</name>
    <dbReference type="NCBI Taxonomy" id="2017146"/>
    <lineage>
        <taxon>Bacteria</taxon>
        <taxon>Candidatus Berkelbacteria</taxon>
    </lineage>
</organism>
<proteinExistence type="predicted"/>